<dbReference type="RefSeq" id="WP_139181746.1">
    <property type="nucleotide sequence ID" value="NZ_MIPT01000001.1"/>
</dbReference>
<name>A0A1S1HG64_9SPHN</name>
<dbReference type="Proteomes" id="UP000179467">
    <property type="component" value="Unassembled WGS sequence"/>
</dbReference>
<evidence type="ECO:0000313" key="1">
    <source>
        <dbReference type="EMBL" id="OHT21214.1"/>
    </source>
</evidence>
<evidence type="ECO:0000313" key="2">
    <source>
        <dbReference type="Proteomes" id="UP000179467"/>
    </source>
</evidence>
<sequence>MAEEFAEVRRNITAFLMSLRQSVDRPFRGRAPAVDEQRERFMRTMMIVEEARIRFNIYTRYREEPTRGEWDAARKELLAFVDTFTNAGFVEPDVYDRPFIFRPMIPRDRERPSVFMEMFTDRENRLPVSEALVIFRNYIEDAGSGLVETQGSLSLEDLDRIVPRQQVAPVQFDIVDGRIIVASRVPKSPIGN</sequence>
<dbReference type="EMBL" id="MIPT01000001">
    <property type="protein sequence ID" value="OHT21214.1"/>
    <property type="molecule type" value="Genomic_DNA"/>
</dbReference>
<keyword evidence="2" id="KW-1185">Reference proteome</keyword>
<comment type="caution">
    <text evidence="1">The sequence shown here is derived from an EMBL/GenBank/DDBJ whole genome shotgun (WGS) entry which is preliminary data.</text>
</comment>
<dbReference type="AlphaFoldDB" id="A0A1S1HG64"/>
<reference evidence="1 2" key="1">
    <citation type="submission" date="2016-09" db="EMBL/GenBank/DDBJ databases">
        <title>Metabolic pathway, cell adaptation mechanisms and a novel monoxygenase revealed through proteogenomic-transcription analysis of a Sphingomonas haloaromaticamans strain degrading the fungicide ortho-phenylphenol.</title>
        <authorList>
            <person name="Perruchon C."/>
            <person name="Papadopoulou E.S."/>
            <person name="Rousidou C."/>
            <person name="Vasileiadis S."/>
            <person name="Tanou G."/>
            <person name="Amoutzias G."/>
            <person name="Molassiotis A."/>
            <person name="Karpouzas D.G."/>
        </authorList>
    </citation>
    <scope>NUCLEOTIDE SEQUENCE [LARGE SCALE GENOMIC DNA]</scope>
    <source>
        <strain evidence="1 2">P3</strain>
    </source>
</reference>
<protein>
    <submittedName>
        <fullName evidence="1">Uncharacterized protein</fullName>
    </submittedName>
</protein>
<proteinExistence type="predicted"/>
<organism evidence="1 2">
    <name type="scientific">Edaphosphingomonas haloaromaticamans</name>
    <dbReference type="NCBI Taxonomy" id="653954"/>
    <lineage>
        <taxon>Bacteria</taxon>
        <taxon>Pseudomonadati</taxon>
        <taxon>Pseudomonadota</taxon>
        <taxon>Alphaproteobacteria</taxon>
        <taxon>Sphingomonadales</taxon>
        <taxon>Rhizorhabdaceae</taxon>
        <taxon>Edaphosphingomonas</taxon>
    </lineage>
</organism>
<gene>
    <name evidence="1" type="ORF">BHE75_03220</name>
</gene>
<accession>A0A1S1HG64</accession>